<dbReference type="EMBL" id="JASBWV010000007">
    <property type="protein sequence ID" value="KAJ9125926.1"/>
    <property type="molecule type" value="Genomic_DNA"/>
</dbReference>
<evidence type="ECO:0000313" key="2">
    <source>
        <dbReference type="Proteomes" id="UP001234202"/>
    </source>
</evidence>
<reference evidence="1" key="1">
    <citation type="submission" date="2023-04" db="EMBL/GenBank/DDBJ databases">
        <title>Draft Genome sequencing of Naganishia species isolated from polar environments using Oxford Nanopore Technology.</title>
        <authorList>
            <person name="Leo P."/>
            <person name="Venkateswaran K."/>
        </authorList>
    </citation>
    <scope>NUCLEOTIDE SEQUENCE</scope>
    <source>
        <strain evidence="1">DBVPG 5303</strain>
    </source>
</reference>
<proteinExistence type="predicted"/>
<gene>
    <name evidence="1" type="ORF">QFC24_002711</name>
</gene>
<protein>
    <submittedName>
        <fullName evidence="1">Uncharacterized protein</fullName>
    </submittedName>
</protein>
<organism evidence="1 2">
    <name type="scientific">Naganishia onofrii</name>
    <dbReference type="NCBI Taxonomy" id="1851511"/>
    <lineage>
        <taxon>Eukaryota</taxon>
        <taxon>Fungi</taxon>
        <taxon>Dikarya</taxon>
        <taxon>Basidiomycota</taxon>
        <taxon>Agaricomycotina</taxon>
        <taxon>Tremellomycetes</taxon>
        <taxon>Filobasidiales</taxon>
        <taxon>Filobasidiaceae</taxon>
        <taxon>Naganishia</taxon>
    </lineage>
</organism>
<sequence>MIHDPTNPLSVAPPRYKYQPNPESIARFPLYRSDSDVDSTNSQDDEDEHAKLDSDEGSDFSDEEDRMPDLTKKEEASYNDTNVEVVWRKGNDVDGLKQCEHVVIAVNQVAVILSQALGDTSKPQSLLQKVGHVVLQSPRIPKSTSQRRKSRKVFALWSLKGQGSTSHTLLAIQVGRISDRAVHFVSKRLVEEVTTGSATVLADAKDVKILDSYIPQTYVDFGQSSTGSDFPPIRYLVTRQSQKFVEDETTRLPSLRQLSKYESPNYVTGIGAGLLTCLVSMSLPFSMDWR</sequence>
<accession>A0ACC2XRB0</accession>
<comment type="caution">
    <text evidence="1">The sequence shown here is derived from an EMBL/GenBank/DDBJ whole genome shotgun (WGS) entry which is preliminary data.</text>
</comment>
<keyword evidence="2" id="KW-1185">Reference proteome</keyword>
<evidence type="ECO:0000313" key="1">
    <source>
        <dbReference type="EMBL" id="KAJ9125926.1"/>
    </source>
</evidence>
<dbReference type="Proteomes" id="UP001234202">
    <property type="component" value="Unassembled WGS sequence"/>
</dbReference>
<name>A0ACC2XRB0_9TREE</name>